<dbReference type="Gene3D" id="3.40.50.1700">
    <property type="entry name" value="Glycoside hydrolase family 3 C-terminal domain"/>
    <property type="match status" value="1"/>
</dbReference>
<evidence type="ECO:0000259" key="4">
    <source>
        <dbReference type="Pfam" id="PF00933"/>
    </source>
</evidence>
<gene>
    <name evidence="5" type="ORF">CANARDRAFT_30251</name>
</gene>
<reference evidence="6" key="1">
    <citation type="submission" date="2016-04" db="EMBL/GenBank/DDBJ databases">
        <title>Comparative genomics of biotechnologically important yeasts.</title>
        <authorList>
            <consortium name="DOE Joint Genome Institute"/>
            <person name="Riley R."/>
            <person name="Haridas S."/>
            <person name="Wolfe K.H."/>
            <person name="Lopes M.R."/>
            <person name="Hittinger C.T."/>
            <person name="Goker M."/>
            <person name="Salamov A."/>
            <person name="Wisecaver J."/>
            <person name="Long T.M."/>
            <person name="Aerts A.L."/>
            <person name="Barry K."/>
            <person name="Choi C."/>
            <person name="Clum A."/>
            <person name="Coughlan A.Y."/>
            <person name="Deshpande S."/>
            <person name="Douglass A.P."/>
            <person name="Hanson S.J."/>
            <person name="Klenk H.-P."/>
            <person name="Labutti K."/>
            <person name="Lapidus A."/>
            <person name="Lindquist E."/>
            <person name="Lipzen A."/>
            <person name="Meier-Kolthoff J.P."/>
            <person name="Ohm R.A."/>
            <person name="Otillar R.P."/>
            <person name="Pangilinan J."/>
            <person name="Peng Y."/>
            <person name="Rokas A."/>
            <person name="Rosa C.A."/>
            <person name="Scheuner C."/>
            <person name="Sibirny A.A."/>
            <person name="Slot J.C."/>
            <person name="Stielow J.B."/>
            <person name="Sun H."/>
            <person name="Kurtzman C.P."/>
            <person name="Blackwell M."/>
            <person name="Grigoriev I.V."/>
            <person name="Jeffries T.W."/>
        </authorList>
    </citation>
    <scope>NUCLEOTIDE SEQUENCE [LARGE SCALE GENOMIC DNA]</scope>
    <source>
        <strain evidence="6">NRRL YB-2248</strain>
    </source>
</reference>
<dbReference type="PANTHER" id="PTHR30480:SF8">
    <property type="entry name" value="PUTATIVE (AFU_ORTHOLOGUE AFUA_8G04060)-RELATED"/>
    <property type="match status" value="1"/>
</dbReference>
<dbReference type="Gene3D" id="3.20.20.300">
    <property type="entry name" value="Glycoside hydrolase, family 3, N-terminal domain"/>
    <property type="match status" value="1"/>
</dbReference>
<comment type="similarity">
    <text evidence="1">Belongs to the glycosyl hydrolase 3 family.</text>
</comment>
<dbReference type="Proteomes" id="UP000094801">
    <property type="component" value="Unassembled WGS sequence"/>
</dbReference>
<keyword evidence="2 5" id="KW-0378">Hydrolase</keyword>
<keyword evidence="6" id="KW-1185">Reference proteome</keyword>
<dbReference type="InterPro" id="IPR017853">
    <property type="entry name" value="GH"/>
</dbReference>
<dbReference type="GO" id="GO:0009254">
    <property type="term" value="P:peptidoglycan turnover"/>
    <property type="evidence" value="ECO:0007669"/>
    <property type="project" value="TreeGrafter"/>
</dbReference>
<evidence type="ECO:0000313" key="5">
    <source>
        <dbReference type="EMBL" id="ODV83158.1"/>
    </source>
</evidence>
<dbReference type="InterPro" id="IPR050226">
    <property type="entry name" value="NagZ_Beta-hexosaminidase"/>
</dbReference>
<dbReference type="InterPro" id="IPR036962">
    <property type="entry name" value="Glyco_hydro_3_N_sf"/>
</dbReference>
<evidence type="ECO:0000256" key="2">
    <source>
        <dbReference type="ARBA" id="ARBA00022801"/>
    </source>
</evidence>
<dbReference type="InterPro" id="IPR016181">
    <property type="entry name" value="Acyl_CoA_acyltransferase"/>
</dbReference>
<feature type="domain" description="Glycoside hydrolase family 3 N-terminal" evidence="4">
    <location>
        <begin position="5"/>
        <end position="317"/>
    </location>
</feature>
<evidence type="ECO:0000256" key="3">
    <source>
        <dbReference type="ARBA" id="ARBA00023295"/>
    </source>
</evidence>
<dbReference type="Pfam" id="PF00933">
    <property type="entry name" value="Glyco_hydro_3"/>
    <property type="match status" value="1"/>
</dbReference>
<name>A0A1E4SUJ5_9ASCO</name>
<accession>A0A1E4SUJ5</accession>
<dbReference type="GO" id="GO:0004553">
    <property type="term" value="F:hydrolase activity, hydrolyzing O-glycosyl compounds"/>
    <property type="evidence" value="ECO:0007669"/>
    <property type="project" value="InterPro"/>
</dbReference>
<dbReference type="EMBL" id="KV453867">
    <property type="protein sequence ID" value="ODV83158.1"/>
    <property type="molecule type" value="Genomic_DNA"/>
</dbReference>
<dbReference type="STRING" id="983967.A0A1E4SUJ5"/>
<proteinExistence type="inferred from homology"/>
<protein>
    <submittedName>
        <fullName evidence="5">Glycoside hydrolase family 3 protein</fullName>
    </submittedName>
</protein>
<dbReference type="GO" id="GO:0005975">
    <property type="term" value="P:carbohydrate metabolic process"/>
    <property type="evidence" value="ECO:0007669"/>
    <property type="project" value="InterPro"/>
</dbReference>
<evidence type="ECO:0000256" key="1">
    <source>
        <dbReference type="ARBA" id="ARBA00005336"/>
    </source>
</evidence>
<dbReference type="AlphaFoldDB" id="A0A1E4SUJ5"/>
<dbReference type="InterPro" id="IPR001764">
    <property type="entry name" value="Glyco_hydro_3_N"/>
</dbReference>
<dbReference type="InterPro" id="IPR036881">
    <property type="entry name" value="Glyco_hydro_3_C_sf"/>
</dbReference>
<dbReference type="SUPFAM" id="SSF51445">
    <property type="entry name" value="(Trans)glycosidases"/>
    <property type="match status" value="1"/>
</dbReference>
<dbReference type="PANTHER" id="PTHR30480">
    <property type="entry name" value="BETA-HEXOSAMINIDASE-RELATED"/>
    <property type="match status" value="1"/>
</dbReference>
<evidence type="ECO:0000313" key="6">
    <source>
        <dbReference type="Proteomes" id="UP000094801"/>
    </source>
</evidence>
<keyword evidence="3" id="KW-0326">Glycosidase</keyword>
<sequence length="1034" mass="115230">MAENIGKLLLAGFEGHDCLPDSQAEKLIKIHKVHSFMLGTKNFKNATQFCELISSLQRLAYNEGYKHPLVIAIDQELGCCNDLYESDAITQFPGAMALAASGDLQLITDIGEAVAIELKNLGINLYMGPVLDICSKMSNQLIGVRSFGDSVQDVTKYAMAFTKGLKKGGLLSCGKHFPGMGSSFIDNVLELPMLLETSSQLECFNVLPFKNLIDADMLDSVHVGGVAVPNVAPNEIHACLSPIIVQTLLRKNLKYEGVAISECLELESLCRNLGLGQGAVLAILFARCDMVIVCNDYIYQQEALDSLNKAYELSNYEVIFNQTFSRIDKLLEKLDPWDTVLNRSPILSDELWNKHQRLAFKAYENSITLVRDYYDILPIDKFFTKDKDTKPSDNTVLLLTPLLAQIHPDLHNKCNSIHPAAQEGLLPGEGIFQELGSKIAEFDTSENYTVSHTSYTANGLTNLQEQLIDKAKVVILVCAEASRNMFQIGIAKHINALCSSLNRQTSFQVKKPMIVISVASPYDFLYHNGIGTTYICTYDYTSLALAHLPAVLFGKLKPTGMIPGDANRTDSKQDFLFALTPGGVSGSPNVNKSLGMLLNSNSSSNQVLFPSNSSSPLSLVGGNGGRQQESVFFEPMQTRKRKKLGKPWLVEKFDLSRDMINLALLLKNSLHGDSYDPINPRFMNKIHKLLLETNNEQEHFVVRNPTLNVMYGIIFTWVDKNSSQGRILFMAVDRTKRRQSIGEILHHHAVKYLSIDRSCKKIILGSSFPMLGFIAESKFIPDLLTFWHFLDSDETSDTALLNISGPSSLILNFCRSVGWANPKSYRKTFRKELKHVLYLELKDWKLSDKLVKQLKVVGIKFEICNDPLELIDKIKTNQLKEPNKEEESKIVEIYQRVSIQNTGNEPVGNVTDTIIIKAVEPSSNALVGSIILFNNRSELSIYYPFLENIGIKSSDMTCGLTGLFVDSNYESLNAVVKLGLICTGVSFGKRFGMSSLVLVDCSDSQMGELLESGFKVYRDYCSIYGIKNSYEWII</sequence>
<organism evidence="5 6">
    <name type="scientific">[Candida] arabinofermentans NRRL YB-2248</name>
    <dbReference type="NCBI Taxonomy" id="983967"/>
    <lineage>
        <taxon>Eukaryota</taxon>
        <taxon>Fungi</taxon>
        <taxon>Dikarya</taxon>
        <taxon>Ascomycota</taxon>
        <taxon>Saccharomycotina</taxon>
        <taxon>Pichiomycetes</taxon>
        <taxon>Pichiales</taxon>
        <taxon>Pichiaceae</taxon>
        <taxon>Ogataea</taxon>
        <taxon>Ogataea/Candida clade</taxon>
    </lineage>
</organism>
<dbReference type="SUPFAM" id="SSF55729">
    <property type="entry name" value="Acyl-CoA N-acyltransferases (Nat)"/>
    <property type="match status" value="1"/>
</dbReference>
<dbReference type="OrthoDB" id="4215304at2759"/>